<evidence type="ECO:0000313" key="4">
    <source>
        <dbReference type="Proteomes" id="UP000070612"/>
    </source>
</evidence>
<dbReference type="InterPro" id="IPR000362">
    <property type="entry name" value="Fumarate_lyase_fam"/>
</dbReference>
<name>A0A132PMX4_9MYCO</name>
<accession>A0A132PMX4</accession>
<dbReference type="InterPro" id="IPR008948">
    <property type="entry name" value="L-Aspartase-like"/>
</dbReference>
<dbReference type="InterPro" id="IPR020557">
    <property type="entry name" value="Fumarate_lyase_CS"/>
</dbReference>
<sequence>MPSTDQTPKADQPLYGQQTILALANFTAPGRTFGDVPAFVRNYALVKLAAAQANHSLGVLGSAQRDGIVAACEEVAAGHHADQFPSALLLGGGGTTTNMNVNEVIAARASQLAGAEVHPNDHVNASQSTNDTYPTAMALTVLDLVEHPVQALDELARALDDKAAEFDVTPHLGRTCLRDAVTLTAGQSHRAQSAAIRRTCEDLRSATAAMSSVPLGATAIGTGVGAPDGYRELAIGELVSLTGRQLEPAVDPFDALAHLDPYAAVAAAGARAGLTMAKVAADIRLLSSGPAGGLGDLNIPAVQAGSSIMPAKVNPAIPEYVMQLSYRIRGAAHTVEFAVAAGELELNVMEPVIIDALITIFDDLAAAATTFARRCVSGISWDGQRREENLSAALDSWVTLAAARGYDAATLRYRNNDLSTSGLNGDRHV</sequence>
<dbReference type="EMBL" id="LGTW01000007">
    <property type="protein sequence ID" value="KWX23653.1"/>
    <property type="molecule type" value="Genomic_DNA"/>
</dbReference>
<dbReference type="GO" id="GO:0006531">
    <property type="term" value="P:aspartate metabolic process"/>
    <property type="evidence" value="ECO:0007669"/>
    <property type="project" value="TreeGrafter"/>
</dbReference>
<dbReference type="PROSITE" id="PS00163">
    <property type="entry name" value="FUMARATE_LYASES"/>
    <property type="match status" value="1"/>
</dbReference>
<dbReference type="PANTHER" id="PTHR42696:SF2">
    <property type="entry name" value="ASPARTATE AMMONIA-LYASE"/>
    <property type="match status" value="1"/>
</dbReference>
<keyword evidence="1 3" id="KW-0456">Lyase</keyword>
<dbReference type="Proteomes" id="UP000070612">
    <property type="component" value="Unassembled WGS sequence"/>
</dbReference>
<feature type="domain" description="Fumarate lyase N-terminal" evidence="2">
    <location>
        <begin position="42"/>
        <end position="330"/>
    </location>
</feature>
<dbReference type="InterPro" id="IPR051546">
    <property type="entry name" value="Aspartate_Ammonia-Lyase"/>
</dbReference>
<dbReference type="RefSeq" id="WP_067849027.1">
    <property type="nucleotide sequence ID" value="NZ_LGTW01000007.1"/>
</dbReference>
<dbReference type="PATRIC" id="fig|59750.3.peg.6626"/>
<dbReference type="AlphaFoldDB" id="A0A132PMX4"/>
<evidence type="ECO:0000256" key="1">
    <source>
        <dbReference type="ARBA" id="ARBA00023239"/>
    </source>
</evidence>
<dbReference type="GO" id="GO:0005829">
    <property type="term" value="C:cytosol"/>
    <property type="evidence" value="ECO:0007669"/>
    <property type="project" value="TreeGrafter"/>
</dbReference>
<dbReference type="Pfam" id="PF00206">
    <property type="entry name" value="Lyase_1"/>
    <property type="match status" value="1"/>
</dbReference>
<protein>
    <submittedName>
        <fullName evidence="3">Aspartate ammonia-lyase</fullName>
    </submittedName>
</protein>
<dbReference type="SUPFAM" id="SSF48557">
    <property type="entry name" value="L-aspartase-like"/>
    <property type="match status" value="1"/>
</dbReference>
<dbReference type="InterPro" id="IPR024083">
    <property type="entry name" value="Fumarase/histidase_N"/>
</dbReference>
<dbReference type="PRINTS" id="PR00149">
    <property type="entry name" value="FUMRATELYASE"/>
</dbReference>
<dbReference type="GO" id="GO:0008797">
    <property type="term" value="F:aspartate ammonia-lyase activity"/>
    <property type="evidence" value="ECO:0007669"/>
    <property type="project" value="TreeGrafter"/>
</dbReference>
<dbReference type="InterPro" id="IPR022761">
    <property type="entry name" value="Fumarate_lyase_N"/>
</dbReference>
<comment type="caution">
    <text evidence="3">The sequence shown here is derived from an EMBL/GenBank/DDBJ whole genome shotgun (WGS) entry which is preliminary data.</text>
</comment>
<organism evidence="3 4">
    <name type="scientific">Mycolicibacterium wolinskyi</name>
    <dbReference type="NCBI Taxonomy" id="59750"/>
    <lineage>
        <taxon>Bacteria</taxon>
        <taxon>Bacillati</taxon>
        <taxon>Actinomycetota</taxon>
        <taxon>Actinomycetes</taxon>
        <taxon>Mycobacteriales</taxon>
        <taxon>Mycobacteriaceae</taxon>
        <taxon>Mycolicibacterium</taxon>
    </lineage>
</organism>
<dbReference type="Gene3D" id="1.10.275.10">
    <property type="entry name" value="Fumarase/aspartase (N-terminal domain)"/>
    <property type="match status" value="1"/>
</dbReference>
<proteinExistence type="predicted"/>
<dbReference type="Gene3D" id="1.20.200.10">
    <property type="entry name" value="Fumarase/aspartase (Central domain)"/>
    <property type="match status" value="1"/>
</dbReference>
<reference evidence="3 4" key="1">
    <citation type="submission" date="2015-07" db="EMBL/GenBank/DDBJ databases">
        <title>A draft genome sequence of Mycobacterium wolinskyi.</title>
        <authorList>
            <person name="de Man T.J."/>
            <person name="Perry K.A."/>
            <person name="Coulliette A.D."/>
            <person name="Jensen B."/>
            <person name="Toney N.C."/>
            <person name="Limbago B.M."/>
            <person name="Noble-Wang J."/>
        </authorList>
    </citation>
    <scope>NUCLEOTIDE SEQUENCE [LARGE SCALE GENOMIC DNA]</scope>
    <source>
        <strain evidence="3 4">CDC_01</strain>
    </source>
</reference>
<evidence type="ECO:0000313" key="3">
    <source>
        <dbReference type="EMBL" id="KWX23653.1"/>
    </source>
</evidence>
<keyword evidence="4" id="KW-1185">Reference proteome</keyword>
<dbReference type="PANTHER" id="PTHR42696">
    <property type="entry name" value="ASPARTATE AMMONIA-LYASE"/>
    <property type="match status" value="1"/>
</dbReference>
<evidence type="ECO:0000259" key="2">
    <source>
        <dbReference type="Pfam" id="PF00206"/>
    </source>
</evidence>
<gene>
    <name evidence="3" type="ORF">AFM11_12680</name>
</gene>
<dbReference type="STRING" id="59750.AWC31_02960"/>